<dbReference type="Proteomes" id="UP000037088">
    <property type="component" value="Unassembled WGS sequence"/>
</dbReference>
<dbReference type="InterPro" id="IPR011335">
    <property type="entry name" value="Restrct_endonuc-II-like"/>
</dbReference>
<dbReference type="InterPro" id="IPR007569">
    <property type="entry name" value="DUF559"/>
</dbReference>
<comment type="caution">
    <text evidence="2">The sequence shown here is derived from an EMBL/GenBank/DDBJ whole genome shotgun (WGS) entry which is preliminary data.</text>
</comment>
<organism evidence="2 4">
    <name type="scientific">Winslowiella iniecta</name>
    <dbReference type="NCBI Taxonomy" id="1560201"/>
    <lineage>
        <taxon>Bacteria</taxon>
        <taxon>Pseudomonadati</taxon>
        <taxon>Pseudomonadota</taxon>
        <taxon>Gammaproteobacteria</taxon>
        <taxon>Enterobacterales</taxon>
        <taxon>Erwiniaceae</taxon>
        <taxon>Winslowiella</taxon>
    </lineage>
</organism>
<dbReference type="Proteomes" id="UP000036851">
    <property type="component" value="Unassembled WGS sequence"/>
</dbReference>
<keyword evidence="5" id="KW-1185">Reference proteome</keyword>
<evidence type="ECO:0000313" key="4">
    <source>
        <dbReference type="Proteomes" id="UP000036851"/>
    </source>
</evidence>
<dbReference type="Pfam" id="PF04480">
    <property type="entry name" value="DUF559"/>
    <property type="match status" value="1"/>
</dbReference>
<feature type="domain" description="DUF559" evidence="1">
    <location>
        <begin position="7"/>
        <end position="108"/>
    </location>
</feature>
<evidence type="ECO:0000313" key="3">
    <source>
        <dbReference type="EMBL" id="KOC90618.1"/>
    </source>
</evidence>
<dbReference type="InterPro" id="IPR047216">
    <property type="entry name" value="Endonuclease_DUF559_bact"/>
</dbReference>
<name>A0A0L7SZP6_9GAMM</name>
<dbReference type="EMBL" id="JRXE01000009">
    <property type="protein sequence ID" value="KOC90618.1"/>
    <property type="molecule type" value="Genomic_DNA"/>
</dbReference>
<dbReference type="PANTHER" id="PTHR38590:SF1">
    <property type="entry name" value="BLL0828 PROTEIN"/>
    <property type="match status" value="1"/>
</dbReference>
<dbReference type="STRING" id="1560201.NG42_07840"/>
<evidence type="ECO:0000313" key="5">
    <source>
        <dbReference type="Proteomes" id="UP000037088"/>
    </source>
</evidence>
<dbReference type="Gene3D" id="3.40.960.10">
    <property type="entry name" value="VSR Endonuclease"/>
    <property type="match status" value="1"/>
</dbReference>
<evidence type="ECO:0000313" key="2">
    <source>
        <dbReference type="EMBL" id="KOC88597.1"/>
    </source>
</evidence>
<dbReference type="SUPFAM" id="SSF52980">
    <property type="entry name" value="Restriction endonuclease-like"/>
    <property type="match status" value="1"/>
</dbReference>
<dbReference type="CDD" id="cd01038">
    <property type="entry name" value="Endonuclease_DUF559"/>
    <property type="match status" value="1"/>
</dbReference>
<dbReference type="EMBL" id="JRXF01000044">
    <property type="protein sequence ID" value="KOC88597.1"/>
    <property type="molecule type" value="Genomic_DNA"/>
</dbReference>
<reference evidence="4 5" key="1">
    <citation type="journal article" date="2015" name="Int. J. Syst. Evol. Microbiol.">
        <title>Erwinia iniecta sp. nov., isolated from Russian wheat aphids (Diuraphis noxia).</title>
        <authorList>
            <person name="Campillo T."/>
            <person name="Luna E."/>
            <person name="Portier P."/>
            <person name="Fischer-Le Saux M."/>
            <person name="Lapitan N."/>
            <person name="Tisserat N.A."/>
            <person name="Leach J.E."/>
        </authorList>
    </citation>
    <scope>NUCLEOTIDE SEQUENCE [LARGE SCALE GENOMIC DNA]</scope>
    <source>
        <strain evidence="3 5">B120</strain>
        <strain evidence="2 4">B149</strain>
    </source>
</reference>
<dbReference type="AlphaFoldDB" id="A0A0L7SZP6"/>
<sequence>MSRVNLLTSRRLRATMTDAELRLWKSIRKRQIHTARFRRQWVIAPFIVDFACPEQKLIIEIDGGQHQQRADADRQRTRYLNHYGWTVLRFWNNDIFNHPDSVLKVIAQSPGSPPP</sequence>
<dbReference type="PANTHER" id="PTHR38590">
    <property type="entry name" value="BLL0828 PROTEIN"/>
    <property type="match status" value="1"/>
</dbReference>
<dbReference type="PATRIC" id="fig|1560201.3.peg.1674"/>
<evidence type="ECO:0000259" key="1">
    <source>
        <dbReference type="Pfam" id="PF04480"/>
    </source>
</evidence>
<gene>
    <name evidence="3" type="ORF">NG42_07840</name>
    <name evidence="2" type="ORF">NG43_19895</name>
</gene>
<protein>
    <recommendedName>
        <fullName evidence="1">DUF559 domain-containing protein</fullName>
    </recommendedName>
</protein>
<accession>A0A0L7SZP6</accession>
<dbReference type="RefSeq" id="WP_052898765.1">
    <property type="nucleotide sequence ID" value="NZ_JRXE01000009.1"/>
</dbReference>
<proteinExistence type="predicted"/>